<evidence type="ECO:0000313" key="2">
    <source>
        <dbReference type="EMBL" id="EDV21106.1"/>
    </source>
</evidence>
<dbReference type="KEGG" id="tad:TRIADDRAFT_60358"/>
<dbReference type="InParanoid" id="B3S801"/>
<dbReference type="RefSeq" id="XP_002116436.1">
    <property type="nucleotide sequence ID" value="XM_002116400.1"/>
</dbReference>
<dbReference type="Proteomes" id="UP000009022">
    <property type="component" value="Unassembled WGS sequence"/>
</dbReference>
<accession>B3S801</accession>
<dbReference type="EMBL" id="DS985255">
    <property type="protein sequence ID" value="EDV21106.1"/>
    <property type="molecule type" value="Genomic_DNA"/>
</dbReference>
<feature type="compositionally biased region" description="Polar residues" evidence="1">
    <location>
        <begin position="101"/>
        <end position="127"/>
    </location>
</feature>
<dbReference type="HOGENOM" id="CLU_1456268_0_0_1"/>
<feature type="region of interest" description="Disordered" evidence="1">
    <location>
        <begin position="69"/>
        <end position="170"/>
    </location>
</feature>
<gene>
    <name evidence="2" type="ORF">TRIADDRAFT_60358</name>
</gene>
<evidence type="ECO:0000256" key="1">
    <source>
        <dbReference type="SAM" id="MobiDB-lite"/>
    </source>
</evidence>
<protein>
    <submittedName>
        <fullName evidence="2">Uncharacterized protein</fullName>
    </submittedName>
</protein>
<name>B3S801_TRIAD</name>
<keyword evidence="3" id="KW-1185">Reference proteome</keyword>
<sequence>MTPSSISRVCRVAGFQPLPNPPSRSSWLLLCGLNMKDNGENLVWARVARFAPWPGLQSIQEADNYLNHGKYPEHFFDQSDDESEDESQQDSNNMENEEENVGNQKLDNNSVNDVENNGGNTTSSPSKSKMGDKQTASTKRKVGKGNKTPAKKPNNNISDVKPVLSKKEEGRLRCLKVMQQLGLAPL</sequence>
<proteinExistence type="predicted"/>
<dbReference type="CTD" id="6757648"/>
<feature type="compositionally biased region" description="Acidic residues" evidence="1">
    <location>
        <begin position="78"/>
        <end position="88"/>
    </location>
</feature>
<organism evidence="2 3">
    <name type="scientific">Trichoplax adhaerens</name>
    <name type="common">Trichoplax reptans</name>
    <dbReference type="NCBI Taxonomy" id="10228"/>
    <lineage>
        <taxon>Eukaryota</taxon>
        <taxon>Metazoa</taxon>
        <taxon>Placozoa</taxon>
        <taxon>Uniplacotomia</taxon>
        <taxon>Trichoplacea</taxon>
        <taxon>Trichoplacidae</taxon>
        <taxon>Trichoplax</taxon>
    </lineage>
</organism>
<evidence type="ECO:0000313" key="3">
    <source>
        <dbReference type="Proteomes" id="UP000009022"/>
    </source>
</evidence>
<dbReference type="GeneID" id="6757648"/>
<reference evidence="2 3" key="1">
    <citation type="journal article" date="2008" name="Nature">
        <title>The Trichoplax genome and the nature of placozoans.</title>
        <authorList>
            <person name="Srivastava M."/>
            <person name="Begovic E."/>
            <person name="Chapman J."/>
            <person name="Putnam N.H."/>
            <person name="Hellsten U."/>
            <person name="Kawashima T."/>
            <person name="Kuo A."/>
            <person name="Mitros T."/>
            <person name="Salamov A."/>
            <person name="Carpenter M.L."/>
            <person name="Signorovitch A.Y."/>
            <person name="Moreno M.A."/>
            <person name="Kamm K."/>
            <person name="Grimwood J."/>
            <person name="Schmutz J."/>
            <person name="Shapiro H."/>
            <person name="Grigoriev I.V."/>
            <person name="Buss L.W."/>
            <person name="Schierwater B."/>
            <person name="Dellaporta S.L."/>
            <person name="Rokhsar D.S."/>
        </authorList>
    </citation>
    <scope>NUCLEOTIDE SEQUENCE [LARGE SCALE GENOMIC DNA]</scope>
    <source>
        <strain evidence="2 3">Grell-BS-1999</strain>
    </source>
</reference>
<dbReference type="AlphaFoldDB" id="B3S801"/>